<proteinExistence type="predicted"/>
<organism evidence="1">
    <name type="scientific">Arundo donax</name>
    <name type="common">Giant reed</name>
    <name type="synonym">Donax arundinaceus</name>
    <dbReference type="NCBI Taxonomy" id="35708"/>
    <lineage>
        <taxon>Eukaryota</taxon>
        <taxon>Viridiplantae</taxon>
        <taxon>Streptophyta</taxon>
        <taxon>Embryophyta</taxon>
        <taxon>Tracheophyta</taxon>
        <taxon>Spermatophyta</taxon>
        <taxon>Magnoliopsida</taxon>
        <taxon>Liliopsida</taxon>
        <taxon>Poales</taxon>
        <taxon>Poaceae</taxon>
        <taxon>PACMAD clade</taxon>
        <taxon>Arundinoideae</taxon>
        <taxon>Arundineae</taxon>
        <taxon>Arundo</taxon>
    </lineage>
</organism>
<accession>A0A0A9EN08</accession>
<evidence type="ECO:0000313" key="1">
    <source>
        <dbReference type="EMBL" id="JAD97432.1"/>
    </source>
</evidence>
<reference evidence="1" key="1">
    <citation type="submission" date="2014-09" db="EMBL/GenBank/DDBJ databases">
        <authorList>
            <person name="Magalhaes I.L.F."/>
            <person name="Oliveira U."/>
            <person name="Santos F.R."/>
            <person name="Vidigal T.H.D.A."/>
            <person name="Brescovit A.D."/>
            <person name="Santos A.J."/>
        </authorList>
    </citation>
    <scope>NUCLEOTIDE SEQUENCE</scope>
    <source>
        <tissue evidence="1">Shoot tissue taken approximately 20 cm above the soil surface</tissue>
    </source>
</reference>
<reference evidence="1" key="2">
    <citation type="journal article" date="2015" name="Data Brief">
        <title>Shoot transcriptome of the giant reed, Arundo donax.</title>
        <authorList>
            <person name="Barrero R.A."/>
            <person name="Guerrero F.D."/>
            <person name="Moolhuijzen P."/>
            <person name="Goolsby J.A."/>
            <person name="Tidwell J."/>
            <person name="Bellgard S.E."/>
            <person name="Bellgard M.I."/>
        </authorList>
    </citation>
    <scope>NUCLEOTIDE SEQUENCE</scope>
    <source>
        <tissue evidence="1">Shoot tissue taken approximately 20 cm above the soil surface</tissue>
    </source>
</reference>
<name>A0A0A9EN08_ARUDO</name>
<protein>
    <submittedName>
        <fullName evidence="1">Uncharacterized protein</fullName>
    </submittedName>
</protein>
<dbReference type="AlphaFoldDB" id="A0A0A9EN08"/>
<dbReference type="EMBL" id="GBRH01200463">
    <property type="protein sequence ID" value="JAD97432.1"/>
    <property type="molecule type" value="Transcribed_RNA"/>
</dbReference>
<sequence>MELVEWFVMSQCYTYYGHALYLCRKIC</sequence>